<dbReference type="KEGG" id="pda:103705603"/>
<feature type="signal peptide" evidence="2">
    <location>
        <begin position="1"/>
        <end position="26"/>
    </location>
</feature>
<feature type="transmembrane region" description="Helical" evidence="1">
    <location>
        <begin position="155"/>
        <end position="177"/>
    </location>
</feature>
<dbReference type="OrthoDB" id="1937321at2759"/>
<organism evidence="3 4">
    <name type="scientific">Phoenix dactylifera</name>
    <name type="common">Date palm</name>
    <dbReference type="NCBI Taxonomy" id="42345"/>
    <lineage>
        <taxon>Eukaryota</taxon>
        <taxon>Viridiplantae</taxon>
        <taxon>Streptophyta</taxon>
        <taxon>Embryophyta</taxon>
        <taxon>Tracheophyta</taxon>
        <taxon>Spermatophyta</taxon>
        <taxon>Magnoliopsida</taxon>
        <taxon>Liliopsida</taxon>
        <taxon>Arecaceae</taxon>
        <taxon>Coryphoideae</taxon>
        <taxon>Phoeniceae</taxon>
        <taxon>Phoenix</taxon>
    </lineage>
</organism>
<feature type="transmembrane region" description="Helical" evidence="1">
    <location>
        <begin position="295"/>
        <end position="318"/>
    </location>
</feature>
<proteinExistence type="predicted"/>
<keyword evidence="1" id="KW-1133">Transmembrane helix</keyword>
<evidence type="ECO:0000313" key="3">
    <source>
        <dbReference type="Proteomes" id="UP000228380"/>
    </source>
</evidence>
<dbReference type="GeneID" id="103705603"/>
<keyword evidence="1" id="KW-0472">Membrane</keyword>
<dbReference type="AlphaFoldDB" id="A0A8B7BXT9"/>
<dbReference type="Proteomes" id="UP000228380">
    <property type="component" value="Chromosome 4"/>
</dbReference>
<keyword evidence="2" id="KW-0732">Signal</keyword>
<evidence type="ECO:0000256" key="1">
    <source>
        <dbReference type="SAM" id="Phobius"/>
    </source>
</evidence>
<name>A0A8B7BXT9_PHODC</name>
<feature type="transmembrane region" description="Helical" evidence="1">
    <location>
        <begin position="268"/>
        <end position="288"/>
    </location>
</feature>
<evidence type="ECO:0000313" key="4">
    <source>
        <dbReference type="RefSeq" id="XP_008787603.1"/>
    </source>
</evidence>
<sequence>MEIAAAGWLAVFFFLLIVACPPAVVAEGSPALVGGEEVPRGFILGGQNLAPWANGLLKFSPVASGPSASAPDAKFPLVLAEKRTRRPDVLRKFRLYRGGWDITNKHYWASVGFTGAAGFVLALLWFISFGLAFGAHHCCRWRRGIKEREPFRSQWICLILLTVFTCAASTGCILLSVGQDEFHGEGLDTLGFVVNQSDFTVQVLKNVTDFLSLAKTINVDQLYLPSDVQQKIDQLIVDLNDAASVLSEKTTENSSKIRELFNDMRSTLIVLAAGMLFLAILGFLLSVLGCKNATYVFIMSGWLLVAVTFILCGIFVIVDNAVGDTCTAMDEWVHNPQAETALSNILPCVDEQMTNLTLHQSKEVIVQIVNVVNKAISSIANSDHASPHDSYFYNQSGPLMPYLCSPYDTQLHDRQCEPEEVPFVNASMVWQKYVCVVSDSGLCITPGRVTTKIYGELVAAVNVSYALEHYTPFLLSLQDCKFVRETFSSITTLYCPRLKLDLRLVNAGLGLISTGILLCLVLWIFYANRPQREEVFAKPSQVRIAAGSDIPRQSREAPI</sequence>
<dbReference type="GO" id="GO:0016020">
    <property type="term" value="C:membrane"/>
    <property type="evidence" value="ECO:0007669"/>
    <property type="project" value="TreeGrafter"/>
</dbReference>
<dbReference type="PANTHER" id="PTHR31414">
    <property type="entry name" value="TRANSMEMBRANE PROTEIN DDB_G0292058"/>
    <property type="match status" value="1"/>
</dbReference>
<dbReference type="PANTHER" id="PTHR31414:SF16">
    <property type="entry name" value="TRANSMEMBRANE PROTEIN"/>
    <property type="match status" value="1"/>
</dbReference>
<accession>A0A8B7BXT9</accession>
<keyword evidence="1" id="KW-0812">Transmembrane</keyword>
<feature type="chain" id="PRO_5034303990" evidence="2">
    <location>
        <begin position="27"/>
        <end position="559"/>
    </location>
</feature>
<evidence type="ECO:0000256" key="2">
    <source>
        <dbReference type="SAM" id="SignalP"/>
    </source>
</evidence>
<reference evidence="3" key="1">
    <citation type="journal article" date="2019" name="Nat. Commun.">
        <title>Genome-wide association mapping of date palm fruit traits.</title>
        <authorList>
            <person name="Hazzouri K.M."/>
            <person name="Gros-Balthazard M."/>
            <person name="Flowers J.M."/>
            <person name="Copetti D."/>
            <person name="Lemansour A."/>
            <person name="Lebrun M."/>
            <person name="Masmoudi K."/>
            <person name="Ferrand S."/>
            <person name="Dhar M.I."/>
            <person name="Fresquez Z.A."/>
            <person name="Rosas U."/>
            <person name="Zhang J."/>
            <person name="Talag J."/>
            <person name="Lee S."/>
            <person name="Kudrna D."/>
            <person name="Powell R.F."/>
            <person name="Leitch I.J."/>
            <person name="Krueger R.R."/>
            <person name="Wing R.A."/>
            <person name="Amiri K.M.A."/>
            <person name="Purugganan M.D."/>
        </authorList>
    </citation>
    <scope>NUCLEOTIDE SEQUENCE [LARGE SCALE GENOMIC DNA]</scope>
    <source>
        <strain evidence="3">cv. Khalas</strain>
    </source>
</reference>
<feature type="transmembrane region" description="Helical" evidence="1">
    <location>
        <begin position="504"/>
        <end position="526"/>
    </location>
</feature>
<reference evidence="4" key="2">
    <citation type="submission" date="2025-08" db="UniProtKB">
        <authorList>
            <consortium name="RefSeq"/>
        </authorList>
    </citation>
    <scope>IDENTIFICATION</scope>
    <source>
        <tissue evidence="4">Young leaves</tissue>
    </source>
</reference>
<protein>
    <submittedName>
        <fullName evidence="4">Uncharacterized protein LOC103705603</fullName>
    </submittedName>
</protein>
<keyword evidence="3" id="KW-1185">Reference proteome</keyword>
<feature type="transmembrane region" description="Helical" evidence="1">
    <location>
        <begin position="107"/>
        <end position="134"/>
    </location>
</feature>
<dbReference type="RefSeq" id="XP_008787603.1">
    <property type="nucleotide sequence ID" value="XM_008789381.4"/>
</dbReference>
<dbReference type="InterPro" id="IPR040283">
    <property type="entry name" value="DDB_G0292058-like"/>
</dbReference>
<gene>
    <name evidence="4" type="primary">LOC103705603</name>
</gene>